<protein>
    <recommendedName>
        <fullName evidence="3">Ribosomal protein L5</fullName>
    </recommendedName>
</protein>
<name>A0ABU6QEN3_9FABA</name>
<dbReference type="Proteomes" id="UP001341840">
    <property type="component" value="Unassembled WGS sequence"/>
</dbReference>
<accession>A0ABU6QEN3</accession>
<comment type="caution">
    <text evidence="1">The sequence shown here is derived from an EMBL/GenBank/DDBJ whole genome shotgun (WGS) entry which is preliminary data.</text>
</comment>
<sequence length="259" mass="29512">MVQRLFLVLAREPKRTRLLPTVLDLRPGILPLSNRNQPPLYCARTVERPPASYFRTYTNIDSFFVPGPISQPLAGFKANRIAAGKKDDLTFSAGLETNNPAKGIQSSFIKTSPFHNNKQTHIYLDGVCSTTNRFRRMDWIKSLDLDIQARIPFSLFQKEKRTARFTCVSLWYTGQSIRSAGPFPGLKKSVPPKKGVSSRLPASQIRMQELELFYPQHPSKRDAFTGAFHQKEAFLQSAPLPRFCGSRRNKHKVVSWLLY</sequence>
<reference evidence="1 2" key="1">
    <citation type="journal article" date="2023" name="Plants (Basel)">
        <title>Bridging the Gap: Combining Genomics and Transcriptomics Approaches to Understand Stylosanthes scabra, an Orphan Legume from the Brazilian Caatinga.</title>
        <authorList>
            <person name="Ferreira-Neto J.R.C."/>
            <person name="da Silva M.D."/>
            <person name="Binneck E."/>
            <person name="de Melo N.F."/>
            <person name="da Silva R.H."/>
            <person name="de Melo A.L.T.M."/>
            <person name="Pandolfi V."/>
            <person name="Bustamante F.O."/>
            <person name="Brasileiro-Vidal A.C."/>
            <person name="Benko-Iseppon A.M."/>
        </authorList>
    </citation>
    <scope>NUCLEOTIDE SEQUENCE [LARGE SCALE GENOMIC DNA]</scope>
    <source>
        <tissue evidence="1">Leaves</tissue>
    </source>
</reference>
<evidence type="ECO:0008006" key="3">
    <source>
        <dbReference type="Google" id="ProtNLM"/>
    </source>
</evidence>
<organism evidence="1 2">
    <name type="scientific">Stylosanthes scabra</name>
    <dbReference type="NCBI Taxonomy" id="79078"/>
    <lineage>
        <taxon>Eukaryota</taxon>
        <taxon>Viridiplantae</taxon>
        <taxon>Streptophyta</taxon>
        <taxon>Embryophyta</taxon>
        <taxon>Tracheophyta</taxon>
        <taxon>Spermatophyta</taxon>
        <taxon>Magnoliopsida</taxon>
        <taxon>eudicotyledons</taxon>
        <taxon>Gunneridae</taxon>
        <taxon>Pentapetalae</taxon>
        <taxon>rosids</taxon>
        <taxon>fabids</taxon>
        <taxon>Fabales</taxon>
        <taxon>Fabaceae</taxon>
        <taxon>Papilionoideae</taxon>
        <taxon>50 kb inversion clade</taxon>
        <taxon>dalbergioids sensu lato</taxon>
        <taxon>Dalbergieae</taxon>
        <taxon>Pterocarpus clade</taxon>
        <taxon>Stylosanthes</taxon>
    </lineage>
</organism>
<evidence type="ECO:0000313" key="1">
    <source>
        <dbReference type="EMBL" id="MED6109992.1"/>
    </source>
</evidence>
<evidence type="ECO:0000313" key="2">
    <source>
        <dbReference type="Proteomes" id="UP001341840"/>
    </source>
</evidence>
<keyword evidence="2" id="KW-1185">Reference proteome</keyword>
<dbReference type="EMBL" id="JASCZI010000202">
    <property type="protein sequence ID" value="MED6109992.1"/>
    <property type="molecule type" value="Genomic_DNA"/>
</dbReference>
<gene>
    <name evidence="1" type="ORF">PIB30_038804</name>
</gene>
<proteinExistence type="predicted"/>